<dbReference type="GO" id="GO:0005886">
    <property type="term" value="C:plasma membrane"/>
    <property type="evidence" value="ECO:0007669"/>
    <property type="project" value="UniProtKB-SubCell"/>
</dbReference>
<dbReference type="PANTHER" id="PTHR30203">
    <property type="entry name" value="OUTER MEMBRANE CATION EFFLUX PROTEIN"/>
    <property type="match status" value="1"/>
</dbReference>
<evidence type="ECO:0000256" key="2">
    <source>
        <dbReference type="RuleBase" id="RU362097"/>
    </source>
</evidence>
<dbReference type="SUPFAM" id="SSF56954">
    <property type="entry name" value="Outer membrane efflux proteins (OEP)"/>
    <property type="match status" value="1"/>
</dbReference>
<dbReference type="NCBIfam" id="TIGR01845">
    <property type="entry name" value="outer_NodT"/>
    <property type="match status" value="1"/>
</dbReference>
<dbReference type="GO" id="GO:0015562">
    <property type="term" value="F:efflux transmembrane transporter activity"/>
    <property type="evidence" value="ECO:0007669"/>
    <property type="project" value="InterPro"/>
</dbReference>
<keyword evidence="2" id="KW-0449">Lipoprotein</keyword>
<dbReference type="Gene3D" id="2.20.200.10">
    <property type="entry name" value="Outer membrane efflux proteins (OEP)"/>
    <property type="match status" value="1"/>
</dbReference>
<keyword evidence="2" id="KW-0472">Membrane</keyword>
<comment type="similarity">
    <text evidence="1 2">Belongs to the outer membrane factor (OMF) (TC 1.B.17) family.</text>
</comment>
<dbReference type="Gene3D" id="1.20.1600.10">
    <property type="entry name" value="Outer membrane efflux proteins (OEP)"/>
    <property type="match status" value="1"/>
</dbReference>
<proteinExistence type="inferred from homology"/>
<accession>A0A5C4SJ94</accession>
<protein>
    <submittedName>
        <fullName evidence="3">Efflux transporter outer membrane subunit</fullName>
    </submittedName>
</protein>
<organism evidence="3 4">
    <name type="scientific">Allotamlana fucoidanivorans</name>
    <dbReference type="NCBI Taxonomy" id="2583814"/>
    <lineage>
        <taxon>Bacteria</taxon>
        <taxon>Pseudomonadati</taxon>
        <taxon>Bacteroidota</taxon>
        <taxon>Flavobacteriia</taxon>
        <taxon>Flavobacteriales</taxon>
        <taxon>Flavobacteriaceae</taxon>
        <taxon>Allotamlana</taxon>
    </lineage>
</organism>
<evidence type="ECO:0000256" key="1">
    <source>
        <dbReference type="ARBA" id="ARBA00007613"/>
    </source>
</evidence>
<dbReference type="EMBL" id="VDCS01000010">
    <property type="protein sequence ID" value="TNJ43427.1"/>
    <property type="molecule type" value="Genomic_DNA"/>
</dbReference>
<sequence length="485" mass="54183">MKKILKMNSKLLFVVVLVFIFLLEGCKVGPKYRKPVSKIDSTAVYRFDSLKVAQTDSLINIKWWEMFDDPVLEELIKIGLAENQDLLIASSRIDQAKALLGMSRADLWPKFGYNGSATRGNLIAGQPNPDLSTSNLFTGFGTINWELDFWGKFRRANEAAKGELLASEFGKRSVQIGLISQIATTYYQLLDFKWRLYISQKTLELRDKSLFIVSERYKNGIVPEIDLNQSQIQRAIAAAAVPFFERSIAQTENALAVILGRVPQAIQLGKALNTQNMPPDIPVGLPSLLLTRRPDIMQTEYLVQAQNARIGVAVAQRFPSISLTGFLGLASTDISDFTSNPTAYAGAVNILGPLFEFGKNKRRVDVERYKTEQAILQYEKTVITAFKEVEDALVAISTLKNELEARKSHVKAAENAQYLSSERYDKGVTSYLELIESQRQAFEASLGLSEATQKLFSAYIFLYKALGGGWISEDEMIQAAQAQEN</sequence>
<keyword evidence="2" id="KW-0564">Palmitate</keyword>
<evidence type="ECO:0000313" key="3">
    <source>
        <dbReference type="EMBL" id="TNJ43427.1"/>
    </source>
</evidence>
<reference evidence="3 4" key="1">
    <citation type="submission" date="2019-05" db="EMBL/GenBank/DDBJ databases">
        <title>Tamlana fucoidanivorans sp. nov., isolated from the surface of algae collected from Fujian province in China.</title>
        <authorList>
            <person name="Li J."/>
        </authorList>
    </citation>
    <scope>NUCLEOTIDE SEQUENCE [LARGE SCALE GENOMIC DNA]</scope>
    <source>
        <strain evidence="3 4">CW2-9</strain>
    </source>
</reference>
<dbReference type="AlphaFoldDB" id="A0A5C4SJ94"/>
<keyword evidence="2" id="KW-0812">Transmembrane</keyword>
<comment type="caution">
    <text evidence="3">The sequence shown here is derived from an EMBL/GenBank/DDBJ whole genome shotgun (WGS) entry which is preliminary data.</text>
</comment>
<keyword evidence="2" id="KW-1134">Transmembrane beta strand</keyword>
<name>A0A5C4SJ94_9FLAO</name>
<dbReference type="InterPro" id="IPR010131">
    <property type="entry name" value="MdtP/NodT-like"/>
</dbReference>
<keyword evidence="4" id="KW-1185">Reference proteome</keyword>
<evidence type="ECO:0000313" key="4">
    <source>
        <dbReference type="Proteomes" id="UP000308713"/>
    </source>
</evidence>
<dbReference type="Proteomes" id="UP000308713">
    <property type="component" value="Unassembled WGS sequence"/>
</dbReference>
<gene>
    <name evidence="3" type="ORF">FGF67_10930</name>
</gene>
<dbReference type="InterPro" id="IPR003423">
    <property type="entry name" value="OMP_efflux"/>
</dbReference>
<dbReference type="Pfam" id="PF02321">
    <property type="entry name" value="OEP"/>
    <property type="match status" value="2"/>
</dbReference>
<comment type="subcellular location">
    <subcellularLocation>
        <location evidence="2">Cell membrane</location>
        <topology evidence="2">Lipid-anchor</topology>
    </subcellularLocation>
</comment>